<keyword evidence="1" id="KW-0472">Membrane</keyword>
<feature type="transmembrane region" description="Helical" evidence="1">
    <location>
        <begin position="990"/>
        <end position="1018"/>
    </location>
</feature>
<dbReference type="PANTHER" id="PTHR32063">
    <property type="match status" value="1"/>
</dbReference>
<proteinExistence type="predicted"/>
<dbReference type="PANTHER" id="PTHR32063:SF18">
    <property type="entry name" value="CATION EFFLUX SYSTEM PROTEIN"/>
    <property type="match status" value="1"/>
</dbReference>
<dbReference type="EMBL" id="UXAT02000016">
    <property type="protein sequence ID" value="VUX46508.1"/>
    <property type="molecule type" value="Genomic_DNA"/>
</dbReference>
<feature type="transmembrane region" description="Helical" evidence="1">
    <location>
        <begin position="918"/>
        <end position="939"/>
    </location>
</feature>
<dbReference type="Proteomes" id="UP000326641">
    <property type="component" value="Unassembled WGS sequence"/>
</dbReference>
<gene>
    <name evidence="2" type="ORF">DF3PA_230010</name>
</gene>
<evidence type="ECO:0000313" key="2">
    <source>
        <dbReference type="EMBL" id="VUX46508.1"/>
    </source>
</evidence>
<evidence type="ECO:0000256" key="1">
    <source>
        <dbReference type="SAM" id="Phobius"/>
    </source>
</evidence>
<dbReference type="Gene3D" id="3.30.70.1440">
    <property type="entry name" value="Multidrug efflux transporter AcrB pore domain"/>
    <property type="match status" value="1"/>
</dbReference>
<name>A0A564WEU2_9PROT</name>
<feature type="transmembrane region" description="Helical" evidence="1">
    <location>
        <begin position="12"/>
        <end position="32"/>
    </location>
</feature>
<feature type="transmembrane region" description="Helical" evidence="1">
    <location>
        <begin position="469"/>
        <end position="493"/>
    </location>
</feature>
<dbReference type="PRINTS" id="PR00702">
    <property type="entry name" value="ACRIFLAVINRP"/>
</dbReference>
<feature type="transmembrane region" description="Helical" evidence="1">
    <location>
        <begin position="338"/>
        <end position="357"/>
    </location>
</feature>
<feature type="transmembrane region" description="Helical" evidence="1">
    <location>
        <begin position="866"/>
        <end position="885"/>
    </location>
</feature>
<comment type="caution">
    <text evidence="2">The sequence shown here is derived from an EMBL/GenBank/DDBJ whole genome shotgun (WGS) entry which is preliminary data.</text>
</comment>
<feature type="transmembrane region" description="Helical" evidence="1">
    <location>
        <begin position="434"/>
        <end position="457"/>
    </location>
</feature>
<organism evidence="2 3">
    <name type="scientific">Candidatus Defluviicoccus seviourii</name>
    <dbReference type="NCBI Taxonomy" id="2565273"/>
    <lineage>
        <taxon>Bacteria</taxon>
        <taxon>Pseudomonadati</taxon>
        <taxon>Pseudomonadota</taxon>
        <taxon>Alphaproteobacteria</taxon>
        <taxon>Rhodospirillales</taxon>
        <taxon>Rhodospirillaceae</taxon>
        <taxon>Defluviicoccus</taxon>
    </lineage>
</organism>
<dbReference type="SUPFAM" id="SSF82693">
    <property type="entry name" value="Multidrug efflux transporter AcrB pore domain, PN1, PN2, PC1 and PC2 subdomains"/>
    <property type="match status" value="2"/>
</dbReference>
<protein>
    <recommendedName>
        <fullName evidence="4">Acriflavin resistance protein</fullName>
    </recommendedName>
</protein>
<dbReference type="SUPFAM" id="SSF82714">
    <property type="entry name" value="Multidrug efflux transporter AcrB TolC docking domain, DN and DC subdomains"/>
    <property type="match status" value="2"/>
</dbReference>
<dbReference type="InterPro" id="IPR027463">
    <property type="entry name" value="AcrB_DN_DC_subdom"/>
</dbReference>
<dbReference type="Pfam" id="PF00873">
    <property type="entry name" value="ACR_tran"/>
    <property type="match status" value="1"/>
</dbReference>
<sequence>MLGKITEFAIETNRITVLFLIGIPLIGLLIFLDYPRQEDPSIEIREAIVTVFNPGMDVHEVEDLITRTVEEKIREIGEVDNIWSYSRNGAAIIHVELADRVDANDFARIWQDLRNRMADVAHVLPGGTLGPFVNDEFGLTAVATIALWSDGFTLEEMRRVARDVRRQLDGLEGVQQIAVFGVQAERVFLEVSSARLARLGIPPAQLIETLRAQNVLLPGGVINADGQNVIIEPSGSFVSVDDIAAVLIPVPEAGRSIPLKDIVEIRRDFVDPADRPVFFNGRPAIVLSVSILDGTNAVEFGQRLTRKIRAIEQTLPVGLALDFATFQPDLVERAVNGAVSNLAQTLVIVTVVVILFLGVRTGLIVGAFIPVTMLLGLVGMSVWGVELQRMSIATMIIALGMMVDNAIVVAEGIRNRIEAGEDRKAAAIATGKELGLPLLTSTLSTIFAFMPIALAIGSVGEYTLSLGQVVIMVLLGSWFMSMYMTPTLSYWFMTARPKAGGAKAGGEQGDPYDSPFYRRYRHFLEALLRRRALCIAVVIACLIGTVLAARFVVKEFFPANDRNQFLVYVDLQAGAHVDETTRVVQAITDWLGDRSSNPEVTKTIAYVGSGGPRFFLSLAPINPDPHAAFVLVETNSNLDVPALVARTRAYIDTQFPEARGKVKAMWFGPTESGLVEIRISGPDETVLMAKAEQLMAAFRAVPGTIEIEQDWQNRVLTLAVEVDQTRARRAGVTSADVATTLNAFVSGGVATEYREGDAVIPVVIRGTEAERSQLSAILDLDVYSASLGTFVPLRQVAELRSTWDPYRINRRNLERTVTVQAKHLHLKAGQLTEEVMPALAALDLPAGYHWEFGGELESADNAQRNLTANFPIAGFLIVLLLVWQFNSFRRAAIILLTIPMAFAGSVIGLLLIGAPFGFMSLLGLISLAGIITNNGIVLIDNIETQRRAGLAPYDAIIAASLSRFRPILITTVTTIPGLLPLILWRDPLFFSLAVVIAFGLLIGTVLTLGVAPVMYSLFLRIRAPAAKA</sequence>
<keyword evidence="3" id="KW-1185">Reference proteome</keyword>
<dbReference type="InterPro" id="IPR001036">
    <property type="entry name" value="Acrflvin-R"/>
</dbReference>
<dbReference type="GO" id="GO:0042910">
    <property type="term" value="F:xenobiotic transmembrane transporter activity"/>
    <property type="evidence" value="ECO:0007669"/>
    <property type="project" value="TreeGrafter"/>
</dbReference>
<evidence type="ECO:0000313" key="3">
    <source>
        <dbReference type="Proteomes" id="UP000326641"/>
    </source>
</evidence>
<evidence type="ECO:0008006" key="4">
    <source>
        <dbReference type="Google" id="ProtNLM"/>
    </source>
</evidence>
<feature type="transmembrane region" description="Helical" evidence="1">
    <location>
        <begin position="892"/>
        <end position="912"/>
    </location>
</feature>
<accession>A0A564WEU2</accession>
<dbReference type="Gene3D" id="3.30.2090.10">
    <property type="entry name" value="Multidrug efflux transporter AcrB TolC docking domain, DN and DC subdomains"/>
    <property type="match status" value="2"/>
</dbReference>
<keyword evidence="1" id="KW-0812">Transmembrane</keyword>
<reference evidence="2" key="1">
    <citation type="submission" date="2018-11" db="EMBL/GenBank/DDBJ databases">
        <authorList>
            <person name="Onetto C."/>
        </authorList>
    </citation>
    <scope>NUCLEOTIDE SEQUENCE [LARGE SCALE GENOMIC DNA]</scope>
</reference>
<dbReference type="Gene3D" id="3.30.70.1430">
    <property type="entry name" value="Multidrug efflux transporter AcrB pore domain"/>
    <property type="match status" value="2"/>
</dbReference>
<dbReference type="Gene3D" id="1.20.1640.10">
    <property type="entry name" value="Multidrug efflux transporter AcrB transmembrane domain"/>
    <property type="match status" value="2"/>
</dbReference>
<keyword evidence="1" id="KW-1133">Transmembrane helix</keyword>
<feature type="transmembrane region" description="Helical" evidence="1">
    <location>
        <begin position="364"/>
        <end position="385"/>
    </location>
</feature>
<feature type="transmembrane region" description="Helical" evidence="1">
    <location>
        <begin position="967"/>
        <end position="984"/>
    </location>
</feature>
<dbReference type="Gene3D" id="3.30.70.1320">
    <property type="entry name" value="Multidrug efflux transporter AcrB pore domain like"/>
    <property type="match status" value="1"/>
</dbReference>
<feature type="transmembrane region" description="Helical" evidence="1">
    <location>
        <begin position="532"/>
        <end position="553"/>
    </location>
</feature>
<dbReference type="AlphaFoldDB" id="A0A564WEU2"/>
<dbReference type="SUPFAM" id="SSF82866">
    <property type="entry name" value="Multidrug efflux transporter AcrB transmembrane domain"/>
    <property type="match status" value="2"/>
</dbReference>
<dbReference type="GO" id="GO:0005886">
    <property type="term" value="C:plasma membrane"/>
    <property type="evidence" value="ECO:0007669"/>
    <property type="project" value="TreeGrafter"/>
</dbReference>